<feature type="transmembrane region" description="Helical" evidence="9">
    <location>
        <begin position="359"/>
        <end position="381"/>
    </location>
</feature>
<dbReference type="InterPro" id="IPR004668">
    <property type="entry name" value="Anaer_Dcu_memb_transpt"/>
</dbReference>
<sequence>MFWFELLVVLLAIFVGARLGGIGLGVMGAIGLAILTFGFHLQPTAPPIDVMLMIVAVVTAAGALQAAGGLDYLVHLAEKALRKNPKHITFLGPFVTYVFTLVAGTGHVSYSVLPVIAEVATDSKIRPERPLSISVIASQQAITASPISAATVALLGMLTPFGIGLTDILSICIPATLTGVLVGALFALRMGKDLDKDPEYLKRLEDGLVEPLAHTEEGGRTVPTSAKISVGLFLLGAVLIVFFGSFDVLRPAWIVDGAEKRLGMPETIEIVMLSIAALILIFGKVNVAKVAKGSVFSAGMQAVIAIFGIAWMGDTFFKGNMPFLESSLMAMVTSYPWLFAFALFILSILLYSQAATVRALVPFGIGLGLPAASIIAMFPAVNGYFFIPNYPTIVAAINFDRTGTTRIGRYVLNHSFMIPGLVATAVAIAVGFLLATIIL</sequence>
<evidence type="ECO:0000256" key="9">
    <source>
        <dbReference type="SAM" id="Phobius"/>
    </source>
</evidence>
<comment type="subcellular location">
    <subcellularLocation>
        <location evidence="1">Cell inner membrane</location>
        <topology evidence="1">Multi-pass membrane protein</topology>
    </subcellularLocation>
</comment>
<dbReference type="PANTHER" id="PTHR36106:SF1">
    <property type="entry name" value="ANAEROBIC C4-DICARBOXYLATE TRANSPORTER DCUB"/>
    <property type="match status" value="1"/>
</dbReference>
<dbReference type="EMBL" id="SLWB01000001">
    <property type="protein sequence ID" value="TCN72786.1"/>
    <property type="molecule type" value="Genomic_DNA"/>
</dbReference>
<keyword evidence="3" id="KW-0813">Transport</keyword>
<dbReference type="PIRSF" id="PIRSF004539">
    <property type="entry name" value="C4-dicrbxl_trns"/>
    <property type="match status" value="1"/>
</dbReference>
<keyword evidence="4" id="KW-1003">Cell membrane</keyword>
<evidence type="ECO:0000313" key="11">
    <source>
        <dbReference type="Proteomes" id="UP000294830"/>
    </source>
</evidence>
<feature type="transmembrane region" description="Helical" evidence="9">
    <location>
        <begin position="266"/>
        <end position="283"/>
    </location>
</feature>
<evidence type="ECO:0000256" key="2">
    <source>
        <dbReference type="ARBA" id="ARBA00006413"/>
    </source>
</evidence>
<dbReference type="RefSeq" id="WP_131837578.1">
    <property type="nucleotide sequence ID" value="NZ_SLWB01000001.1"/>
</dbReference>
<feature type="transmembrane region" description="Helical" evidence="9">
    <location>
        <begin position="51"/>
        <end position="74"/>
    </location>
</feature>
<feature type="transmembrane region" description="Helical" evidence="9">
    <location>
        <begin position="416"/>
        <end position="438"/>
    </location>
</feature>
<feature type="transmembrane region" description="Helical" evidence="9">
    <location>
        <begin position="168"/>
        <end position="188"/>
    </location>
</feature>
<gene>
    <name evidence="10" type="ORF">CLV25_1014</name>
</gene>
<evidence type="ECO:0000313" key="10">
    <source>
        <dbReference type="EMBL" id="TCN72786.1"/>
    </source>
</evidence>
<organism evidence="10 11">
    <name type="scientific">Acetobacteroides hydrogenigenes</name>
    <dbReference type="NCBI Taxonomy" id="979970"/>
    <lineage>
        <taxon>Bacteria</taxon>
        <taxon>Pseudomonadati</taxon>
        <taxon>Bacteroidota</taxon>
        <taxon>Bacteroidia</taxon>
        <taxon>Bacteroidales</taxon>
        <taxon>Rikenellaceae</taxon>
        <taxon>Acetobacteroides</taxon>
    </lineage>
</organism>
<dbReference type="GO" id="GO:0005886">
    <property type="term" value="C:plasma membrane"/>
    <property type="evidence" value="ECO:0007669"/>
    <property type="project" value="UniProtKB-SubCell"/>
</dbReference>
<name>A0A4R2EVS6_9BACT</name>
<keyword evidence="7 9" id="KW-1133">Transmembrane helix</keyword>
<dbReference type="NCBIfam" id="TIGR00770">
    <property type="entry name" value="Dcu"/>
    <property type="match status" value="1"/>
</dbReference>
<evidence type="ECO:0000256" key="8">
    <source>
        <dbReference type="ARBA" id="ARBA00023136"/>
    </source>
</evidence>
<evidence type="ECO:0000256" key="5">
    <source>
        <dbReference type="ARBA" id="ARBA00022519"/>
    </source>
</evidence>
<feature type="transmembrane region" description="Helical" evidence="9">
    <location>
        <begin position="6"/>
        <end position="39"/>
    </location>
</feature>
<feature type="transmembrane region" description="Helical" evidence="9">
    <location>
        <begin position="333"/>
        <end position="352"/>
    </location>
</feature>
<keyword evidence="11" id="KW-1185">Reference proteome</keyword>
<comment type="caution">
    <text evidence="10">The sequence shown here is derived from an EMBL/GenBank/DDBJ whole genome shotgun (WGS) entry which is preliminary data.</text>
</comment>
<evidence type="ECO:0000256" key="6">
    <source>
        <dbReference type="ARBA" id="ARBA00022692"/>
    </source>
</evidence>
<keyword evidence="5" id="KW-0997">Cell inner membrane</keyword>
<evidence type="ECO:0000256" key="3">
    <source>
        <dbReference type="ARBA" id="ARBA00022448"/>
    </source>
</evidence>
<dbReference type="NCBIfam" id="NF006927">
    <property type="entry name" value="PRK09412.1"/>
    <property type="match status" value="1"/>
</dbReference>
<dbReference type="OrthoDB" id="9770910at2"/>
<dbReference type="Proteomes" id="UP000294830">
    <property type="component" value="Unassembled WGS sequence"/>
</dbReference>
<feature type="transmembrane region" description="Helical" evidence="9">
    <location>
        <begin position="228"/>
        <end position="246"/>
    </location>
</feature>
<dbReference type="GO" id="GO:0015556">
    <property type="term" value="F:C4-dicarboxylate transmembrane transporter activity"/>
    <property type="evidence" value="ECO:0007669"/>
    <property type="project" value="InterPro"/>
</dbReference>
<protein>
    <submittedName>
        <fullName evidence="10">Anaerobic C4-dicarboxylate transporter DcuA</fullName>
    </submittedName>
</protein>
<accession>A0A4R2EVS6</accession>
<keyword evidence="8 9" id="KW-0472">Membrane</keyword>
<proteinExistence type="inferred from homology"/>
<keyword evidence="6 9" id="KW-0812">Transmembrane</keyword>
<feature type="transmembrane region" description="Helical" evidence="9">
    <location>
        <begin position="295"/>
        <end position="313"/>
    </location>
</feature>
<feature type="transmembrane region" description="Helical" evidence="9">
    <location>
        <begin position="94"/>
        <end position="120"/>
    </location>
</feature>
<dbReference type="AlphaFoldDB" id="A0A4R2EVS6"/>
<reference evidence="10 11" key="1">
    <citation type="submission" date="2019-03" db="EMBL/GenBank/DDBJ databases">
        <title>Genomic Encyclopedia of Archaeal and Bacterial Type Strains, Phase II (KMG-II): from individual species to whole genera.</title>
        <authorList>
            <person name="Goeker M."/>
        </authorList>
    </citation>
    <scope>NUCLEOTIDE SEQUENCE [LARGE SCALE GENOMIC DNA]</scope>
    <source>
        <strain evidence="10 11">RL-C</strain>
    </source>
</reference>
<dbReference type="NCBIfam" id="NF009136">
    <property type="entry name" value="PRK12489.1"/>
    <property type="match status" value="1"/>
</dbReference>
<evidence type="ECO:0000256" key="4">
    <source>
        <dbReference type="ARBA" id="ARBA00022475"/>
    </source>
</evidence>
<comment type="similarity">
    <text evidence="2">Belongs to the DcuA/DcuB transporter (TC 2.A.13.1) family.</text>
</comment>
<evidence type="ECO:0000256" key="1">
    <source>
        <dbReference type="ARBA" id="ARBA00004429"/>
    </source>
</evidence>
<dbReference type="PANTHER" id="PTHR36106">
    <property type="entry name" value="ANAEROBIC C4-DICARBOXYLATE TRANSPORTER DCUB"/>
    <property type="match status" value="1"/>
</dbReference>
<dbReference type="Pfam" id="PF03605">
    <property type="entry name" value="DcuA_DcuB"/>
    <property type="match status" value="1"/>
</dbReference>
<evidence type="ECO:0000256" key="7">
    <source>
        <dbReference type="ARBA" id="ARBA00022989"/>
    </source>
</evidence>